<keyword evidence="10 13" id="KW-0472">Membrane</keyword>
<evidence type="ECO:0000256" key="4">
    <source>
        <dbReference type="ARBA" id="ARBA00022857"/>
    </source>
</evidence>
<evidence type="ECO:0000256" key="11">
    <source>
        <dbReference type="ARBA" id="ARBA00047726"/>
    </source>
</evidence>
<dbReference type="EMBL" id="KM584792">
    <property type="protein sequence ID" value="AKG62892.1"/>
    <property type="molecule type" value="mRNA"/>
</dbReference>
<protein>
    <submittedName>
        <fullName evidence="14">NADH dehydrogenase-like complex L</fullName>
    </submittedName>
</protein>
<evidence type="ECO:0000256" key="8">
    <source>
        <dbReference type="ARBA" id="ARBA00023027"/>
    </source>
</evidence>
<keyword evidence="9" id="KW-0793">Thylakoid</keyword>
<evidence type="ECO:0000256" key="9">
    <source>
        <dbReference type="ARBA" id="ARBA00023078"/>
    </source>
</evidence>
<feature type="transmembrane region" description="Helical" evidence="13">
    <location>
        <begin position="133"/>
        <end position="153"/>
    </location>
</feature>
<dbReference type="AlphaFoldDB" id="A0A0F7GYJ0"/>
<dbReference type="GO" id="GO:0016020">
    <property type="term" value="C:membrane"/>
    <property type="evidence" value="ECO:0007669"/>
    <property type="project" value="UniProtKB-SubCell"/>
</dbReference>
<evidence type="ECO:0000256" key="12">
    <source>
        <dbReference type="ARBA" id="ARBA00048026"/>
    </source>
</evidence>
<gene>
    <name evidence="14" type="primary">NDHL</name>
</gene>
<accession>A0A0F7GYJ0</accession>
<dbReference type="InterPro" id="IPR019654">
    <property type="entry name" value="NADH-quinone_OxRdatse_su_L"/>
</dbReference>
<reference evidence="14" key="1">
    <citation type="journal article" date="2015" name="BMC Plant Biol.">
        <title>NDH expression marks major transitions in plant evolution and reveals coordinate intracellular gene loss.</title>
        <authorList>
            <person name="Ruhlman T.A."/>
            <person name="Chang W.J."/>
            <person name="Chen J.J."/>
            <person name="Huang Y.T."/>
            <person name="Chan M.T."/>
            <person name="Zhang J."/>
            <person name="Liao D.C."/>
            <person name="Blazier J.C."/>
            <person name="Jin X."/>
            <person name="Shih M.C."/>
            <person name="Jansen R.K."/>
            <person name="Lin C.S."/>
        </authorList>
    </citation>
    <scope>NUCLEOTIDE SEQUENCE</scope>
</reference>
<evidence type="ECO:0000256" key="5">
    <source>
        <dbReference type="ARBA" id="ARBA00022957"/>
    </source>
</evidence>
<evidence type="ECO:0000256" key="6">
    <source>
        <dbReference type="ARBA" id="ARBA00022967"/>
    </source>
</evidence>
<comment type="catalytic activity">
    <reaction evidence="12">
        <text>a plastoquinone + NADH + (n+1) H(+)(in) = a plastoquinol + NAD(+) + n H(+)(out)</text>
        <dbReference type="Rhea" id="RHEA:42608"/>
        <dbReference type="Rhea" id="RHEA-COMP:9561"/>
        <dbReference type="Rhea" id="RHEA-COMP:9562"/>
        <dbReference type="ChEBI" id="CHEBI:15378"/>
        <dbReference type="ChEBI" id="CHEBI:17757"/>
        <dbReference type="ChEBI" id="CHEBI:57540"/>
        <dbReference type="ChEBI" id="CHEBI:57945"/>
        <dbReference type="ChEBI" id="CHEBI:62192"/>
    </reaction>
</comment>
<organism evidence="14">
    <name type="scientific">Goodyera fumata</name>
    <dbReference type="NCBI Taxonomy" id="1390594"/>
    <lineage>
        <taxon>Eukaryota</taxon>
        <taxon>Viridiplantae</taxon>
        <taxon>Streptophyta</taxon>
        <taxon>Embryophyta</taxon>
        <taxon>Tracheophyta</taxon>
        <taxon>Spermatophyta</taxon>
        <taxon>Magnoliopsida</taxon>
        <taxon>Liliopsida</taxon>
        <taxon>Asparagales</taxon>
        <taxon>Orchidaceae</taxon>
        <taxon>Orchidoideae</taxon>
        <taxon>Cranichideae</taxon>
        <taxon>Goodyerinae</taxon>
        <taxon>Goodyera</taxon>
    </lineage>
</organism>
<dbReference type="Pfam" id="PF10716">
    <property type="entry name" value="NdhL"/>
    <property type="match status" value="1"/>
</dbReference>
<keyword evidence="4" id="KW-0521">NADP</keyword>
<keyword evidence="5" id="KW-0618">Plastoquinone</keyword>
<evidence type="ECO:0000256" key="13">
    <source>
        <dbReference type="SAM" id="Phobius"/>
    </source>
</evidence>
<keyword evidence="6" id="KW-1278">Translocase</keyword>
<comment type="subcellular location">
    <subcellularLocation>
        <location evidence="1">Membrane</location>
        <topology evidence="1">Multi-pass membrane protein</topology>
    </subcellularLocation>
</comment>
<evidence type="ECO:0000313" key="14">
    <source>
        <dbReference type="EMBL" id="AKG62892.1"/>
    </source>
</evidence>
<evidence type="ECO:0000256" key="10">
    <source>
        <dbReference type="ARBA" id="ARBA00023136"/>
    </source>
</evidence>
<evidence type="ECO:0000256" key="7">
    <source>
        <dbReference type="ARBA" id="ARBA00022989"/>
    </source>
</evidence>
<evidence type="ECO:0000256" key="2">
    <source>
        <dbReference type="ARBA" id="ARBA00022692"/>
    </source>
</evidence>
<keyword evidence="3" id="KW-0874">Quinone</keyword>
<feature type="transmembrane region" description="Helical" evidence="13">
    <location>
        <begin position="66"/>
        <end position="87"/>
    </location>
</feature>
<feature type="transmembrane region" description="Helical" evidence="13">
    <location>
        <begin position="99"/>
        <end position="121"/>
    </location>
</feature>
<name>A0A0F7GYJ0_9ASPA</name>
<sequence length="181" mass="20712">MSCRNPWRWSLLSSYPPSPSTLLLKRGTSPSFLRVHSPGVRALLPNRAIAIKGNSPDNKTLSLPSLLQYGTLLTSIAAPAAAMAVTGDNNVEEDLVTTLVTSGIVAVLYLLVFPPIIMNWLRLRWYKRRFLEMYFQFMFVFLFFPGLMLWAPFLNFRPLPRDPTMKYPWSTPKDVQLYKSR</sequence>
<evidence type="ECO:0000256" key="1">
    <source>
        <dbReference type="ARBA" id="ARBA00004141"/>
    </source>
</evidence>
<comment type="catalytic activity">
    <reaction evidence="11">
        <text>a plastoquinone + NADPH + (n+1) H(+)(in) = a plastoquinol + NADP(+) + n H(+)(out)</text>
        <dbReference type="Rhea" id="RHEA:42612"/>
        <dbReference type="Rhea" id="RHEA-COMP:9561"/>
        <dbReference type="Rhea" id="RHEA-COMP:9562"/>
        <dbReference type="ChEBI" id="CHEBI:15378"/>
        <dbReference type="ChEBI" id="CHEBI:17757"/>
        <dbReference type="ChEBI" id="CHEBI:57783"/>
        <dbReference type="ChEBI" id="CHEBI:58349"/>
        <dbReference type="ChEBI" id="CHEBI:62192"/>
    </reaction>
</comment>
<keyword evidence="8" id="KW-0520">NAD</keyword>
<dbReference type="GO" id="GO:0048038">
    <property type="term" value="F:quinone binding"/>
    <property type="evidence" value="ECO:0007669"/>
    <property type="project" value="UniProtKB-KW"/>
</dbReference>
<dbReference type="GO" id="GO:0016655">
    <property type="term" value="F:oxidoreductase activity, acting on NAD(P)H, quinone or similar compound as acceptor"/>
    <property type="evidence" value="ECO:0007669"/>
    <property type="project" value="InterPro"/>
</dbReference>
<keyword evidence="2 13" id="KW-0812">Transmembrane</keyword>
<evidence type="ECO:0000256" key="3">
    <source>
        <dbReference type="ARBA" id="ARBA00022719"/>
    </source>
</evidence>
<dbReference type="PANTHER" id="PTHR36727:SF2">
    <property type="entry name" value="NAD(P)H-QUINONE OXIDOREDUCTASE SUBUNIT L, CHLOROPLASTIC"/>
    <property type="match status" value="1"/>
</dbReference>
<proteinExistence type="evidence at transcript level"/>
<keyword evidence="7 13" id="KW-1133">Transmembrane helix</keyword>
<dbReference type="PANTHER" id="PTHR36727">
    <property type="entry name" value="NAD(P)H-QUINONE OXIDOREDUCTASE SUBUNIT L, CHLOROPLASTIC"/>
    <property type="match status" value="1"/>
</dbReference>